<dbReference type="Gene3D" id="3.80.10.10">
    <property type="entry name" value="Ribonuclease Inhibitor"/>
    <property type="match status" value="2"/>
</dbReference>
<evidence type="ECO:0000313" key="9">
    <source>
        <dbReference type="RefSeq" id="XP_072850499.1"/>
    </source>
</evidence>
<dbReference type="InterPro" id="IPR050467">
    <property type="entry name" value="LRFN"/>
</dbReference>
<keyword evidence="5" id="KW-0325">Glycoprotein</keyword>
<dbReference type="PANTHER" id="PTHR45842:SF4">
    <property type="entry name" value="MATRIX-REMODELING-ASSOCIATED PROTEIN 5"/>
    <property type="match status" value="1"/>
</dbReference>
<dbReference type="SUPFAM" id="SSF48726">
    <property type="entry name" value="Immunoglobulin"/>
    <property type="match status" value="12"/>
</dbReference>
<evidence type="ECO:0000256" key="4">
    <source>
        <dbReference type="ARBA" id="ARBA00023157"/>
    </source>
</evidence>
<feature type="domain" description="Ig-like" evidence="7">
    <location>
        <begin position="2498"/>
        <end position="2594"/>
    </location>
</feature>
<keyword evidence="8" id="KW-1185">Reference proteome</keyword>
<dbReference type="SMART" id="SM00082">
    <property type="entry name" value="LRRCT"/>
    <property type="match status" value="1"/>
</dbReference>
<evidence type="ECO:0000313" key="8">
    <source>
        <dbReference type="Proteomes" id="UP001652642"/>
    </source>
</evidence>
<dbReference type="Proteomes" id="UP001652642">
    <property type="component" value="Chromosome 3"/>
</dbReference>
<evidence type="ECO:0000256" key="5">
    <source>
        <dbReference type="ARBA" id="ARBA00023180"/>
    </source>
</evidence>
<feature type="domain" description="Ig-like" evidence="7">
    <location>
        <begin position="2008"/>
        <end position="2099"/>
    </location>
</feature>
<dbReference type="RefSeq" id="XP_072850499.1">
    <property type="nucleotide sequence ID" value="XM_072994398.1"/>
</dbReference>
<feature type="region of interest" description="Disordered" evidence="6">
    <location>
        <begin position="956"/>
        <end position="977"/>
    </location>
</feature>
<dbReference type="SUPFAM" id="SSF52058">
    <property type="entry name" value="L domain-like"/>
    <property type="match status" value="1"/>
</dbReference>
<dbReference type="InterPro" id="IPR003599">
    <property type="entry name" value="Ig_sub"/>
</dbReference>
<feature type="domain" description="Ig-like" evidence="7">
    <location>
        <begin position="576"/>
        <end position="650"/>
    </location>
</feature>
<dbReference type="PANTHER" id="PTHR45842">
    <property type="entry name" value="SYNAPTIC ADHESION-LIKE MOLECULE SALM"/>
    <property type="match status" value="1"/>
</dbReference>
<feature type="domain" description="Ig-like" evidence="7">
    <location>
        <begin position="658"/>
        <end position="750"/>
    </location>
</feature>
<evidence type="ECO:0000256" key="2">
    <source>
        <dbReference type="ARBA" id="ARBA00022729"/>
    </source>
</evidence>
<dbReference type="PROSITE" id="PS50835">
    <property type="entry name" value="IG_LIKE"/>
    <property type="match status" value="12"/>
</dbReference>
<dbReference type="Pfam" id="PF13855">
    <property type="entry name" value="LRR_8"/>
    <property type="match status" value="1"/>
</dbReference>
<evidence type="ECO:0000256" key="3">
    <source>
        <dbReference type="ARBA" id="ARBA00022737"/>
    </source>
</evidence>
<dbReference type="SMART" id="SM00013">
    <property type="entry name" value="LRRNT"/>
    <property type="match status" value="1"/>
</dbReference>
<evidence type="ECO:0000256" key="6">
    <source>
        <dbReference type="SAM" id="MobiDB-lite"/>
    </source>
</evidence>
<dbReference type="SMART" id="SM00369">
    <property type="entry name" value="LRR_TYP"/>
    <property type="match status" value="6"/>
</dbReference>
<dbReference type="InterPro" id="IPR003591">
    <property type="entry name" value="Leu-rich_rpt_typical-subtyp"/>
</dbReference>
<feature type="domain" description="Ig-like" evidence="7">
    <location>
        <begin position="2300"/>
        <end position="2400"/>
    </location>
</feature>
<feature type="domain" description="Ig-like" evidence="7">
    <location>
        <begin position="2403"/>
        <end position="2490"/>
    </location>
</feature>
<feature type="compositionally biased region" description="Basic and acidic residues" evidence="6">
    <location>
        <begin position="1268"/>
        <end position="1281"/>
    </location>
</feature>
<dbReference type="Gene3D" id="2.60.40.10">
    <property type="entry name" value="Immunoglobulins"/>
    <property type="match status" value="12"/>
</dbReference>
<feature type="compositionally biased region" description="Polar residues" evidence="6">
    <location>
        <begin position="1026"/>
        <end position="1036"/>
    </location>
</feature>
<feature type="region of interest" description="Disordered" evidence="6">
    <location>
        <begin position="1831"/>
        <end position="1867"/>
    </location>
</feature>
<reference evidence="9" key="1">
    <citation type="submission" date="2025-08" db="UniProtKB">
        <authorList>
            <consortium name="RefSeq"/>
        </authorList>
    </citation>
    <scope>IDENTIFICATION</scope>
</reference>
<dbReference type="Pfam" id="PF07679">
    <property type="entry name" value="I-set"/>
    <property type="match status" value="8"/>
</dbReference>
<feature type="domain" description="Ig-like" evidence="7">
    <location>
        <begin position="2219"/>
        <end position="2297"/>
    </location>
</feature>
<dbReference type="SMART" id="SM00409">
    <property type="entry name" value="IG"/>
    <property type="match status" value="12"/>
</dbReference>
<protein>
    <submittedName>
        <fullName evidence="9">Matrix-remodeling-associated protein 5 isoform X1</fullName>
    </submittedName>
</protein>
<dbReference type="GeneID" id="110075594"/>
<feature type="compositionally biased region" description="Polar residues" evidence="6">
    <location>
        <begin position="992"/>
        <end position="1001"/>
    </location>
</feature>
<dbReference type="PRINTS" id="PR01832">
    <property type="entry name" value="VEGFRECEPTOR"/>
</dbReference>
<keyword evidence="3" id="KW-0677">Repeat</keyword>
<feature type="region of interest" description="Disordered" evidence="6">
    <location>
        <begin position="992"/>
        <end position="1036"/>
    </location>
</feature>
<proteinExistence type="predicted"/>
<keyword evidence="1" id="KW-0433">Leucine-rich repeat</keyword>
<dbReference type="InterPro" id="IPR003598">
    <property type="entry name" value="Ig_sub2"/>
</dbReference>
<dbReference type="InterPro" id="IPR001611">
    <property type="entry name" value="Leu-rich_rpt"/>
</dbReference>
<feature type="domain" description="Ig-like" evidence="7">
    <location>
        <begin position="1911"/>
        <end position="2002"/>
    </location>
</feature>
<feature type="compositionally biased region" description="Polar residues" evidence="6">
    <location>
        <begin position="956"/>
        <end position="965"/>
    </location>
</feature>
<dbReference type="CDD" id="cd00096">
    <property type="entry name" value="Ig"/>
    <property type="match status" value="5"/>
</dbReference>
<accession>A0ABM5FYL5</accession>
<dbReference type="InterPro" id="IPR013783">
    <property type="entry name" value="Ig-like_fold"/>
</dbReference>
<feature type="domain" description="Ig-like" evidence="7">
    <location>
        <begin position="2791"/>
        <end position="2886"/>
    </location>
</feature>
<dbReference type="InterPro" id="IPR032675">
    <property type="entry name" value="LRR_dom_sf"/>
</dbReference>
<keyword evidence="4" id="KW-1015">Disulfide bond</keyword>
<feature type="region of interest" description="Disordered" evidence="6">
    <location>
        <begin position="1251"/>
        <end position="1281"/>
    </location>
</feature>
<dbReference type="InterPro" id="IPR013098">
    <property type="entry name" value="Ig_I-set"/>
</dbReference>
<evidence type="ECO:0000259" key="7">
    <source>
        <dbReference type="PROSITE" id="PS50835"/>
    </source>
</evidence>
<dbReference type="SMART" id="SM00408">
    <property type="entry name" value="IGc2"/>
    <property type="match status" value="12"/>
</dbReference>
<sequence>MLGSSRTPLGWEVKARNLRGCLRADPRKKRPRSPRWALGDKAQTGASGLHRTLTGLPVAERGWTQRGKVAQPLCQNSRYKEMKKSEMMLKQPHLGALSVVLILCLGLPGITVACPHPCACYVPTEVHCTFRSLAAVPTKISKHVERINLGFNSIQTISENSFAGLAKLELLMLHGNDIQNIPNGALKDLISLQVFKISYNKLQVITGQTLQGLSSLMRLHMDHNQIEFIHPNAFNGLTSLRLLHLEGNLLQQLHPHTFSTFLVLDYFRLSTIKHLYLSENAIRTLPMGIFQRMPLLENIYLHGNPWSCDCRLKWLLQWSEKSAGVLKCKKDKAYEEGQLCPKCTFPKQFQKQDIQNVKDISCTKPVIQSPLKQNITLREEEEEEDDSSEPPMEEFQLAPWNITLNMTDEHGNVVNLNCEIKKPTDSSKIQWNHISPQEIEVNMTLSLDLECLMSRDNYEKLWKLIAYYSEVPVKLVREHVLSQEPKLSYHYRQGSDYDALYYTGVKGRILAEPSWVMQPLIHIQLNRRQSTSKKVVLSFSTQVSQTLRTQENRQQRISWVMIEQDQYTRAAQSVVEGSDTQLSCNIKASESPSINWVLPDGTKLKAPYKMESSRFSVLSSGQLVIRSVVYGDTGVYHCIAQVRGDVDTMSYRVLVQAPVIQPADSEITKVEKNVGQSIFLPCSAVAVPEAHLSWILPSSHVLHELSNSSHGYLLDNGTLLIPHGHIRDSGYYRCVAINQQGADQFAVKVTVNKMVSDRSSKRVKFKKHPGSWTSVKVQGQTIEDDEGSGVEDTDDTPSKKVHLKNHEVSLKQKNEHVSHVQMKKNKKGKRKMKLWKGMDRTEETNVAEGRRAFESRRRINMANKQINPQHWANILAKVRGKKLPRTTAAPVSSVRTLTEIPLVHLTTIVPPPVASPPPNIAMEINREESSADISHLGEAELFTIAIPSRSHTQYYNPDQTPSTALNIGPEPSEGHEPLRATENQYRGEVSLATDTSISPTEQVPDGEDSHLRTDQLKPTEQKSMDGFTQKSSNEEVTSITDIQSNMAAASNGDRPTQSSLFPFELSSEASDLAKAHVSKATEPDLHQENTHNLGDTAINSAYFPVNDNMHLKATTPFFGLASQMTDYVLTERASTKHQEIRTFSELFRGSEDTIFENPHAQKLESTVTVENTITPLKQKDWLMTVATSNKLTTVPIIRASERKPVSSEPQIIPHPWRRTHGRRRFRIRRPKPTPPAAIFIKETPFIPTRSKAEAATQNLQGSTFRGHQKPDAETQHSTEYKSREAAFSLTTSVTAAQWSTKVQETKTASVFQLSTLLPKTPITAYNTFKDQKSHTVISTQDSWTTAPDKQHLNHNSDDLHTTSTGNELIKDYEHNAITANNEVTEAHKTSTSVSVESSANPVSSSDLSYVMLPKFAEKSVPIGSSENRVALSRPSTVKYVTTVNSLEEYFEIPSTVGEPQNFSESLITTTIATSSHQKETVTLPLSSGRRDPHLFTPTEMKQVIHPWLSRTPTLPSSRHPKEMITQLQDRHDQSIIYRTEKSYPPVLPVVPAPLATAFPSLISRMLNSSEHFFGKKNDTSAQMAHPKNKSSSVDHVQVKLSSRQNEPSTFHSSNIRILTQQKQGHLKEPYGGRSYNSLPLNPNIPNQPVERVPTFNQPSAFVPPKRIPMRGTAKPPYLIAPGLFQHFVTHQIPLHYTNKPEITAYAAHTTQERKNSSQIETFFPTTTSAPLYKLHTPSRFGNQGETRYNVHSRVFVNNYLPEVRDKPGRTTNQAVPYFPNSRIPFLINRTRVFQNLGINSKPVVPHLRGPVSTPEKNFLSLATPLKVTTVPRPPVSSVTEPPTVATTSGFLTPSIKPQEASTTQTSRSNYNHNSNYNHPNVLLMPKLGGVKALNSSLIQPSTPFRSQGERPKIITKKTNSLSTLAESDVVIPCDATGEPKPFLSWKKISTGALMTASTRIQRFEVLKNGTFIIRNVQLQDRGQYLCTAQNLHGVDKMIVLLTVLAQQPKMLGSRFRDVTVYFGEKVTMDCQARGIPSPHISWIFPDRKILQTVSSTQGRIMLYENRTLSLKDTNFSDRGVYKCIASNAAGADSLAVRLHVAALPPIIQQEKLENISLTVGQNINIHCSAKAAPLPGIRWVLFDGTQIRTSQFVHGNLFVFPNGTLYIRNVSPRDSGSYECIAANMVGAARRTVWLQVQKQSTNAKITGSSPQRTDVTYGSALRLDCSASGDPWPRILWRLPSKRMVDSLNSVDSRIKVFGNGTLVVHSVTDKDAGDYLCVARNKIGDDYVVVKVNVMMKPAKIEHKSENNRKVLYGGDLKVDCVATGLPNPGISWGLPDGSMINTFLQSDDSGNRAKRYVVFNNGTLYFNDVGLKEEGDYTCYAENQIGKDEMKVRVKVVAEPATIRNKTYTVINIPYGDVVSAGCEAKGEPTPEVTWFSPSNKPIPLLSQKYRIYRDGTLLIQKAQRSDSGNYTCVARNSAGEDRKIVSIHVNVQPPKINGHPNTIASARETALRDSRKLIDCKAEGIPSPRVMWAFPEGVILPAPYYGNRITVHRNGTLDIRSVRHSDSVQLVCIGRNEGGEARLIVQLQVTDQVEKPTFRDPVTERITAAAGHSINLNCSVHGIPQPTTTWILPNGTELQKSSHMQRFYHKRDSILHISALSPVDAGTYRCIARNSHGYAERVVFLKVGQKPEISNQYNNLVSIINGETLQLHCVTQPNQRARITWTLPNGMVLDGPQTHGRLSLSENGSLTIRETSVFDRGTYLCKAVTEYGSSLMNVPVIVIAYPPRITSEPAPVIYIRPGNTVRLSCMAIGIPKAEITWELPDKSHLTTGAQSRLYGNKFLHPQGSLIIQQVTQRDAGFYKCTAKNILGSDSKATYIHIF</sequence>
<dbReference type="InterPro" id="IPR000483">
    <property type="entry name" value="Cys-rich_flank_reg_C"/>
</dbReference>
<evidence type="ECO:0000256" key="1">
    <source>
        <dbReference type="ARBA" id="ARBA00022614"/>
    </source>
</evidence>
<name>A0ABM5FYL5_9SAUR</name>
<dbReference type="Pfam" id="PF13927">
    <property type="entry name" value="Ig_3"/>
    <property type="match status" value="4"/>
</dbReference>
<feature type="compositionally biased region" description="Basic and acidic residues" evidence="6">
    <location>
        <begin position="1007"/>
        <end position="1023"/>
    </location>
</feature>
<dbReference type="InterPro" id="IPR036179">
    <property type="entry name" value="Ig-like_dom_sf"/>
</dbReference>
<feature type="compositionally biased region" description="Polar residues" evidence="6">
    <location>
        <begin position="1255"/>
        <end position="1265"/>
    </location>
</feature>
<organism evidence="8 9">
    <name type="scientific">Pogona vitticeps</name>
    <name type="common">central bearded dragon</name>
    <dbReference type="NCBI Taxonomy" id="103695"/>
    <lineage>
        <taxon>Eukaryota</taxon>
        <taxon>Metazoa</taxon>
        <taxon>Chordata</taxon>
        <taxon>Craniata</taxon>
        <taxon>Vertebrata</taxon>
        <taxon>Euteleostomi</taxon>
        <taxon>Lepidosauria</taxon>
        <taxon>Squamata</taxon>
        <taxon>Bifurcata</taxon>
        <taxon>Unidentata</taxon>
        <taxon>Episquamata</taxon>
        <taxon>Toxicofera</taxon>
        <taxon>Iguania</taxon>
        <taxon>Acrodonta</taxon>
        <taxon>Agamidae</taxon>
        <taxon>Amphibolurinae</taxon>
        <taxon>Pogona</taxon>
    </lineage>
</organism>
<keyword evidence="2" id="KW-0732">Signal</keyword>
<feature type="domain" description="Ig-like" evidence="7">
    <location>
        <begin position="2600"/>
        <end position="2690"/>
    </location>
</feature>
<dbReference type="InterPro" id="IPR007110">
    <property type="entry name" value="Ig-like_dom"/>
</dbReference>
<gene>
    <name evidence="9" type="primary">MXRA5</name>
</gene>
<dbReference type="InterPro" id="IPR000372">
    <property type="entry name" value="LRRNT"/>
</dbReference>
<feature type="domain" description="Ig-like" evidence="7">
    <location>
        <begin position="2104"/>
        <end position="2207"/>
    </location>
</feature>
<feature type="compositionally biased region" description="Low complexity" evidence="6">
    <location>
        <begin position="1831"/>
        <end position="1848"/>
    </location>
</feature>
<feature type="domain" description="Ig-like" evidence="7">
    <location>
        <begin position="2695"/>
        <end position="2771"/>
    </location>
</feature>